<evidence type="ECO:0000313" key="14">
    <source>
        <dbReference type="Proteomes" id="UP001549921"/>
    </source>
</evidence>
<dbReference type="InterPro" id="IPR004117">
    <property type="entry name" value="7tm6_olfct_rcpt"/>
</dbReference>
<dbReference type="PANTHER" id="PTHR21137:SF35">
    <property type="entry name" value="ODORANT RECEPTOR 19A-RELATED"/>
    <property type="match status" value="1"/>
</dbReference>
<keyword evidence="2" id="KW-1003">Cell membrane</keyword>
<dbReference type="Proteomes" id="UP001549920">
    <property type="component" value="Unassembled WGS sequence"/>
</dbReference>
<evidence type="ECO:0000256" key="5">
    <source>
        <dbReference type="ARBA" id="ARBA00022725"/>
    </source>
</evidence>
<dbReference type="AlphaFoldDB" id="A0ABD0SCG1"/>
<evidence type="ECO:0000256" key="1">
    <source>
        <dbReference type="ARBA" id="ARBA00004651"/>
    </source>
</evidence>
<dbReference type="GO" id="GO:0007165">
    <property type="term" value="P:signal transduction"/>
    <property type="evidence" value="ECO:0007669"/>
    <property type="project" value="UniProtKB-KW"/>
</dbReference>
<dbReference type="GO" id="GO:0005886">
    <property type="term" value="C:plasma membrane"/>
    <property type="evidence" value="ECO:0007669"/>
    <property type="project" value="UniProtKB-SubCell"/>
</dbReference>
<evidence type="ECO:0000313" key="13">
    <source>
        <dbReference type="Proteomes" id="UP001549920"/>
    </source>
</evidence>
<protein>
    <recommendedName>
        <fullName evidence="10">Odorant receptor</fullName>
    </recommendedName>
</protein>
<evidence type="ECO:0000256" key="8">
    <source>
        <dbReference type="ARBA" id="ARBA00023170"/>
    </source>
</evidence>
<feature type="transmembrane region" description="Helical" evidence="10">
    <location>
        <begin position="49"/>
        <end position="72"/>
    </location>
</feature>
<evidence type="ECO:0000256" key="10">
    <source>
        <dbReference type="RuleBase" id="RU351113"/>
    </source>
</evidence>
<keyword evidence="8 10" id="KW-0675">Receptor</keyword>
<evidence type="ECO:0000256" key="3">
    <source>
        <dbReference type="ARBA" id="ARBA00022606"/>
    </source>
</evidence>
<keyword evidence="4 10" id="KW-0812">Transmembrane</keyword>
<keyword evidence="3 10" id="KW-0716">Sensory transduction</keyword>
<dbReference type="PANTHER" id="PTHR21137">
    <property type="entry name" value="ODORANT RECEPTOR"/>
    <property type="match status" value="1"/>
</dbReference>
<accession>A0ABD0SCG1</accession>
<keyword evidence="9 10" id="KW-0807">Transducer</keyword>
<keyword evidence="7 10" id="KW-0472">Membrane</keyword>
<evidence type="ECO:0000256" key="7">
    <source>
        <dbReference type="ARBA" id="ARBA00023136"/>
    </source>
</evidence>
<dbReference type="EMBL" id="JBEDNZ010000026">
    <property type="protein sequence ID" value="KAL0810406.1"/>
    <property type="molecule type" value="Genomic_DNA"/>
</dbReference>
<reference evidence="13 14" key="1">
    <citation type="submission" date="2024-06" db="EMBL/GenBank/DDBJ databases">
        <title>A chromosome-level genome assembly of beet webworm, Loxostege sticticalis.</title>
        <authorList>
            <person name="Zhang Y."/>
        </authorList>
    </citation>
    <scope>NUCLEOTIDE SEQUENCE [LARGE SCALE GENOMIC DNA]</scope>
    <source>
        <strain evidence="12">AQ026</strain>
        <strain evidence="11">AQ028</strain>
        <tissue evidence="11">Male pupae</tissue>
        <tissue evidence="12">Whole body</tissue>
    </source>
</reference>
<evidence type="ECO:0000256" key="6">
    <source>
        <dbReference type="ARBA" id="ARBA00022989"/>
    </source>
</evidence>
<evidence type="ECO:0000313" key="11">
    <source>
        <dbReference type="EMBL" id="KAL0810406.1"/>
    </source>
</evidence>
<proteinExistence type="inferred from homology"/>
<feature type="transmembrane region" description="Helical" evidence="10">
    <location>
        <begin position="149"/>
        <end position="171"/>
    </location>
</feature>
<name>A0ABD0SCG1_LOXSC</name>
<feature type="transmembrane region" description="Helical" evidence="10">
    <location>
        <begin position="84"/>
        <end position="107"/>
    </location>
</feature>
<comment type="caution">
    <text evidence="11">The sequence shown here is derived from an EMBL/GenBank/DDBJ whole genome shotgun (WGS) entry which is preliminary data.</text>
</comment>
<keyword evidence="13" id="KW-1185">Reference proteome</keyword>
<gene>
    <name evidence="12" type="ORF">ABMA27_010209</name>
    <name evidence="11" type="ORF">ABMA28_010550</name>
</gene>
<evidence type="ECO:0000313" key="12">
    <source>
        <dbReference type="EMBL" id="KAL0859872.1"/>
    </source>
</evidence>
<comment type="similarity">
    <text evidence="10">Belongs to the insect chemoreceptor superfamily. Heteromeric odorant receptor channel (TC 1.A.69) family.</text>
</comment>
<dbReference type="EMBL" id="JBEUOH010000026">
    <property type="protein sequence ID" value="KAL0859872.1"/>
    <property type="molecule type" value="Genomic_DNA"/>
</dbReference>
<feature type="transmembrane region" description="Helical" evidence="10">
    <location>
        <begin position="315"/>
        <end position="335"/>
    </location>
</feature>
<keyword evidence="6 10" id="KW-1133">Transmembrane helix</keyword>
<comment type="subcellular location">
    <subcellularLocation>
        <location evidence="1 10">Cell membrane</location>
        <topology evidence="1 10">Multi-pass membrane protein</topology>
    </subcellularLocation>
</comment>
<evidence type="ECO:0000256" key="9">
    <source>
        <dbReference type="ARBA" id="ARBA00023224"/>
    </source>
</evidence>
<dbReference type="Proteomes" id="UP001549921">
    <property type="component" value="Unassembled WGS sequence"/>
</dbReference>
<dbReference type="GO" id="GO:0007608">
    <property type="term" value="P:sensory perception of smell"/>
    <property type="evidence" value="ECO:0007669"/>
    <property type="project" value="UniProtKB-KW"/>
</dbReference>
<feature type="transmembrane region" description="Helical" evidence="10">
    <location>
        <begin position="283"/>
        <end position="303"/>
    </location>
</feature>
<evidence type="ECO:0000256" key="2">
    <source>
        <dbReference type="ARBA" id="ARBA00022475"/>
    </source>
</evidence>
<organism evidence="11 14">
    <name type="scientific">Loxostege sticticalis</name>
    <name type="common">Beet webworm moth</name>
    <dbReference type="NCBI Taxonomy" id="481309"/>
    <lineage>
        <taxon>Eukaryota</taxon>
        <taxon>Metazoa</taxon>
        <taxon>Ecdysozoa</taxon>
        <taxon>Arthropoda</taxon>
        <taxon>Hexapoda</taxon>
        <taxon>Insecta</taxon>
        <taxon>Pterygota</taxon>
        <taxon>Neoptera</taxon>
        <taxon>Endopterygota</taxon>
        <taxon>Lepidoptera</taxon>
        <taxon>Glossata</taxon>
        <taxon>Ditrysia</taxon>
        <taxon>Pyraloidea</taxon>
        <taxon>Crambidae</taxon>
        <taxon>Pyraustinae</taxon>
        <taxon>Loxostege</taxon>
    </lineage>
</organism>
<evidence type="ECO:0000256" key="4">
    <source>
        <dbReference type="ARBA" id="ARBA00022692"/>
    </source>
</evidence>
<comment type="caution">
    <text evidence="10">Lacks conserved residue(s) required for the propagation of feature annotation.</text>
</comment>
<dbReference type="Pfam" id="PF02949">
    <property type="entry name" value="7tm_6"/>
    <property type="match status" value="1"/>
</dbReference>
<sequence length="406" mass="47307">MEVNHGSGLGGTENAEDIYFNPFEKTFKFVMFCMVVGMIYPYPKMTRMWQIAAICFYLIIPNPSSSIVVYDVIEAYKEGDMDCIFRHIIVMGPFITHYLKMVLMYIYRSNAKLLLEEMNEYFEKLNSKPLSHKLIAKKWLTKSFFLEKSWAYCVLAGSFSFPIMAICKNIYSTLFDEYPRRYCIQELRSPFSGSNLDSPFYEIMFINTCMASCMYYINFNGYDGFFVQLILHTALRIAVCGESLKDAFNIDDSVLRRRAVCMVIKEHIAICNFINRINVLFQHWMSIITSYMVIHFCVCVFFLSKRSGLQESQFLCAAFASVMYLFMICAVGGLIQDESEKLSDLFYECGWERISDPDCRRLLVFMIARAQKPLQVQTIAMYNVNLQLFVKVLKMAYSLFTFLQQT</sequence>
<keyword evidence="5 10" id="KW-0552">Olfaction</keyword>